<dbReference type="GO" id="GO:0106141">
    <property type="term" value="F:flavin prenyltransferase activity"/>
    <property type="evidence" value="ECO:0007669"/>
    <property type="project" value="UniProtKB-EC"/>
</dbReference>
<evidence type="ECO:0000259" key="8">
    <source>
        <dbReference type="Pfam" id="PF02441"/>
    </source>
</evidence>
<evidence type="ECO:0000256" key="1">
    <source>
        <dbReference type="ARBA" id="ARBA00022602"/>
    </source>
</evidence>
<sequence>MRRIIIAITGASGIIYGVRALQLLREIEDVETHAVISPAAFRTATDEIDMSPDEIKGLADVLYSYRDIGAAISSGSFRTAGMLVAPCSVRTLSGIANCYNEELIVRAADVCLKERRRVVLLFRETPLHAGHIALMDQATRNGAIVMPPVPAFYSKPKTLDDMVTQTVGRALDLFDIHLPMVKRWKEGPGSPGQH</sequence>
<dbReference type="InterPro" id="IPR004507">
    <property type="entry name" value="UbiX-like"/>
</dbReference>
<keyword evidence="9" id="KW-0456">Lyase</keyword>
<name>A0A2J0YYN8_RHIML</name>
<feature type="domain" description="Flavoprotein" evidence="8">
    <location>
        <begin position="3"/>
        <end position="173"/>
    </location>
</feature>
<comment type="catalytic activity">
    <reaction evidence="5 7">
        <text>dimethylallyl phosphate + FMNH2 = prenylated FMNH2 + phosphate</text>
        <dbReference type="Rhea" id="RHEA:37743"/>
        <dbReference type="ChEBI" id="CHEBI:43474"/>
        <dbReference type="ChEBI" id="CHEBI:57618"/>
        <dbReference type="ChEBI" id="CHEBI:87467"/>
        <dbReference type="ChEBI" id="CHEBI:88052"/>
        <dbReference type="EC" id="2.5.1.129"/>
    </reaction>
</comment>
<feature type="binding site" evidence="7">
    <location>
        <position position="123"/>
    </location>
    <ligand>
        <name>FMN</name>
        <dbReference type="ChEBI" id="CHEBI:58210"/>
    </ligand>
</feature>
<feature type="binding site" evidence="7">
    <location>
        <position position="37"/>
    </location>
    <ligand>
        <name>FMN</name>
        <dbReference type="ChEBI" id="CHEBI:58210"/>
    </ligand>
</feature>
<organism evidence="9 10">
    <name type="scientific">Rhizobium meliloti</name>
    <name type="common">Ensifer meliloti</name>
    <name type="synonym">Sinorhizobium meliloti</name>
    <dbReference type="NCBI Taxonomy" id="382"/>
    <lineage>
        <taxon>Bacteria</taxon>
        <taxon>Pseudomonadati</taxon>
        <taxon>Pseudomonadota</taxon>
        <taxon>Alphaproteobacteria</taxon>
        <taxon>Hyphomicrobiales</taxon>
        <taxon>Rhizobiaceae</taxon>
        <taxon>Sinorhizobium/Ensifer group</taxon>
        <taxon>Sinorhizobium</taxon>
    </lineage>
</organism>
<feature type="binding site" evidence="7">
    <location>
        <position position="169"/>
    </location>
    <ligand>
        <name>dimethylallyl phosphate</name>
        <dbReference type="ChEBI" id="CHEBI:88052"/>
    </ligand>
</feature>
<evidence type="ECO:0000256" key="5">
    <source>
        <dbReference type="ARBA" id="ARBA00050612"/>
    </source>
</evidence>
<dbReference type="PANTHER" id="PTHR43374:SF1">
    <property type="entry name" value="FLAVIN PRENYLTRANSFERASE PAD1, MITOCHONDRIAL"/>
    <property type="match status" value="1"/>
</dbReference>
<evidence type="ECO:0000256" key="6">
    <source>
        <dbReference type="ARBA" id="ARBA00060793"/>
    </source>
</evidence>
<evidence type="ECO:0000256" key="2">
    <source>
        <dbReference type="ARBA" id="ARBA00022630"/>
    </source>
</evidence>
<feature type="binding site" evidence="7">
    <location>
        <position position="153"/>
    </location>
    <ligand>
        <name>dimethylallyl phosphate</name>
        <dbReference type="ChEBI" id="CHEBI:88052"/>
    </ligand>
</feature>
<dbReference type="InterPro" id="IPR003382">
    <property type="entry name" value="Flavoprotein"/>
</dbReference>
<dbReference type="EMBL" id="NJGD01000010">
    <property type="protein sequence ID" value="PJR13395.1"/>
    <property type="molecule type" value="Genomic_DNA"/>
</dbReference>
<dbReference type="SUPFAM" id="SSF52507">
    <property type="entry name" value="Homo-oligomeric flavin-containing Cys decarboxylases, HFCD"/>
    <property type="match status" value="1"/>
</dbReference>
<dbReference type="FunFam" id="3.40.50.1950:FF:000001">
    <property type="entry name" value="Flavin prenyltransferase UbiX"/>
    <property type="match status" value="1"/>
</dbReference>
<dbReference type="RefSeq" id="WP_100673372.1">
    <property type="nucleotide sequence ID" value="NZ_NJGD01000010.1"/>
</dbReference>
<evidence type="ECO:0000256" key="4">
    <source>
        <dbReference type="ARBA" id="ARBA00022679"/>
    </source>
</evidence>
<keyword evidence="3 7" id="KW-0288">FMN</keyword>
<comment type="similarity">
    <text evidence="6 7">Belongs to the UbiX/PAD1 family.</text>
</comment>
<proteinExistence type="inferred from homology"/>
<dbReference type="GO" id="GO:0016831">
    <property type="term" value="F:carboxy-lyase activity"/>
    <property type="evidence" value="ECO:0007669"/>
    <property type="project" value="TreeGrafter"/>
</dbReference>
<dbReference type="InterPro" id="IPR036551">
    <property type="entry name" value="Flavin_trans-like"/>
</dbReference>
<comment type="function">
    <text evidence="7">Flavin prenyltransferase that catalyzes the synthesis of the prenylated FMN cofactor (prenyl-FMN) for 4-hydroxy-3-polyprenylbenzoic acid decarboxylase UbiD. The prenyltransferase is metal-independent and links a dimethylallyl moiety from dimethylallyl monophosphate (DMAP) to the flavin N5 and C6 atoms of FMN.</text>
</comment>
<dbReference type="AlphaFoldDB" id="A0A2J0YYN8"/>
<dbReference type="NCBIfam" id="NF004685">
    <property type="entry name" value="PRK06029.1"/>
    <property type="match status" value="1"/>
</dbReference>
<comment type="caution">
    <text evidence="7">Lacks conserved residue(s) required for the propagation of feature annotation.</text>
</comment>
<protein>
    <recommendedName>
        <fullName evidence="7">Flavin prenyltransferase UbiX</fullName>
        <ecNumber evidence="7">2.5.1.129</ecNumber>
    </recommendedName>
</protein>
<evidence type="ECO:0000256" key="3">
    <source>
        <dbReference type="ARBA" id="ARBA00022643"/>
    </source>
</evidence>
<dbReference type="Pfam" id="PF02441">
    <property type="entry name" value="Flavoprotein"/>
    <property type="match status" value="1"/>
</dbReference>
<evidence type="ECO:0000313" key="9">
    <source>
        <dbReference type="EMBL" id="PJR13395.1"/>
    </source>
</evidence>
<dbReference type="PANTHER" id="PTHR43374">
    <property type="entry name" value="FLAVIN PRENYLTRANSFERASE"/>
    <property type="match status" value="1"/>
</dbReference>
<dbReference type="HAMAP" id="MF_01984">
    <property type="entry name" value="ubiX_pad"/>
    <property type="match status" value="1"/>
</dbReference>
<comment type="caution">
    <text evidence="9">The sequence shown here is derived from an EMBL/GenBank/DDBJ whole genome shotgun (WGS) entry which is preliminary data.</text>
</comment>
<accession>A0A2J0YYN8</accession>
<gene>
    <name evidence="7" type="primary">ubiX</name>
    <name evidence="9" type="ORF">CEJ86_21860</name>
</gene>
<feature type="binding site" evidence="7">
    <location>
        <begin position="10"/>
        <end position="12"/>
    </location>
    <ligand>
        <name>FMN</name>
        <dbReference type="ChEBI" id="CHEBI:58210"/>
    </ligand>
</feature>
<keyword evidence="2 7" id="KW-0285">Flavoprotein</keyword>
<reference evidence="9 10" key="1">
    <citation type="submission" date="2017-06" db="EMBL/GenBank/DDBJ databases">
        <title>Ensifer strains isolated from leguminous trees and herbs display diverse denitrification phenotypes with some acting as strong N2O sinks.</title>
        <authorList>
            <person name="Woliy K."/>
            <person name="Mania D."/>
            <person name="Bakken L.R."/>
            <person name="Frostegard A."/>
        </authorList>
    </citation>
    <scope>NUCLEOTIDE SEQUENCE [LARGE SCALE GENOMIC DNA]</scope>
    <source>
        <strain evidence="9 10">AC50a</strain>
    </source>
</reference>
<keyword evidence="1 7" id="KW-0637">Prenyltransferase</keyword>
<feature type="binding site" evidence="7">
    <location>
        <begin position="88"/>
        <end position="91"/>
    </location>
    <ligand>
        <name>FMN</name>
        <dbReference type="ChEBI" id="CHEBI:58210"/>
    </ligand>
</feature>
<evidence type="ECO:0000256" key="7">
    <source>
        <dbReference type="HAMAP-Rule" id="MF_01984"/>
    </source>
</evidence>
<dbReference type="Gene3D" id="3.40.50.1950">
    <property type="entry name" value="Flavin prenyltransferase-like"/>
    <property type="match status" value="1"/>
</dbReference>
<dbReference type="Proteomes" id="UP000231987">
    <property type="component" value="Unassembled WGS sequence"/>
</dbReference>
<evidence type="ECO:0000313" key="10">
    <source>
        <dbReference type="Proteomes" id="UP000231987"/>
    </source>
</evidence>
<keyword evidence="4 7" id="KW-0808">Transferase</keyword>
<dbReference type="EC" id="2.5.1.129" evidence="7"/>
<dbReference type="NCBIfam" id="TIGR00421">
    <property type="entry name" value="ubiX_pad"/>
    <property type="match status" value="1"/>
</dbReference>